<protein>
    <submittedName>
        <fullName evidence="2">Uncharacterized protein</fullName>
    </submittedName>
</protein>
<keyword evidence="1" id="KW-1133">Transmembrane helix</keyword>
<organism evidence="2 3">
    <name type="scientific">Camellia sinensis</name>
    <name type="common">Tea plant</name>
    <name type="synonym">Thea sinensis</name>
    <dbReference type="NCBI Taxonomy" id="4442"/>
    <lineage>
        <taxon>Eukaryota</taxon>
        <taxon>Viridiplantae</taxon>
        <taxon>Streptophyta</taxon>
        <taxon>Embryophyta</taxon>
        <taxon>Tracheophyta</taxon>
        <taxon>Spermatophyta</taxon>
        <taxon>Magnoliopsida</taxon>
        <taxon>eudicotyledons</taxon>
        <taxon>Gunneridae</taxon>
        <taxon>Pentapetalae</taxon>
        <taxon>asterids</taxon>
        <taxon>Ericales</taxon>
        <taxon>Theaceae</taxon>
        <taxon>Camellia</taxon>
    </lineage>
</organism>
<reference evidence="2 3" key="2">
    <citation type="submission" date="2020-07" db="EMBL/GenBank/DDBJ databases">
        <title>Genome assembly of wild tea tree DASZ reveals pedigree and selection history of tea varieties.</title>
        <authorList>
            <person name="Zhang W."/>
        </authorList>
    </citation>
    <scope>NUCLEOTIDE SEQUENCE [LARGE SCALE GENOMIC DNA]</scope>
    <source>
        <strain evidence="3">cv. G240</strain>
        <tissue evidence="2">Leaf</tissue>
    </source>
</reference>
<dbReference type="Proteomes" id="UP000593564">
    <property type="component" value="Unassembled WGS sequence"/>
</dbReference>
<evidence type="ECO:0000313" key="2">
    <source>
        <dbReference type="EMBL" id="KAF5952642.1"/>
    </source>
</evidence>
<evidence type="ECO:0000256" key="1">
    <source>
        <dbReference type="SAM" id="Phobius"/>
    </source>
</evidence>
<keyword evidence="1" id="KW-0812">Transmembrane</keyword>
<feature type="transmembrane region" description="Helical" evidence="1">
    <location>
        <begin position="37"/>
        <end position="61"/>
    </location>
</feature>
<gene>
    <name evidence="2" type="ORF">HYC85_010586</name>
</gene>
<dbReference type="EMBL" id="JACBKZ010000004">
    <property type="protein sequence ID" value="KAF5952642.1"/>
    <property type="molecule type" value="Genomic_DNA"/>
</dbReference>
<evidence type="ECO:0000313" key="3">
    <source>
        <dbReference type="Proteomes" id="UP000593564"/>
    </source>
</evidence>
<name>A0A7J7HIA2_CAMSI</name>
<keyword evidence="3" id="KW-1185">Reference proteome</keyword>
<proteinExistence type="predicted"/>
<accession>A0A7J7HIA2</accession>
<keyword evidence="1" id="KW-0472">Membrane</keyword>
<dbReference type="AlphaFoldDB" id="A0A7J7HIA2"/>
<sequence>MRSKSSMILFLLSLFNGFPSSWVSTRSYHFLPLFRRWPPAVGGCSPLMVVRIRCLISLLICDKFKFYFAERYERGIQCREKK</sequence>
<comment type="caution">
    <text evidence="2">The sequence shown here is derived from an EMBL/GenBank/DDBJ whole genome shotgun (WGS) entry which is preliminary data.</text>
</comment>
<reference evidence="3" key="1">
    <citation type="journal article" date="2020" name="Nat. Commun.">
        <title>Genome assembly of wild tea tree DASZ reveals pedigree and selection history of tea varieties.</title>
        <authorList>
            <person name="Zhang W."/>
            <person name="Zhang Y."/>
            <person name="Qiu H."/>
            <person name="Guo Y."/>
            <person name="Wan H."/>
            <person name="Zhang X."/>
            <person name="Scossa F."/>
            <person name="Alseekh S."/>
            <person name="Zhang Q."/>
            <person name="Wang P."/>
            <person name="Xu L."/>
            <person name="Schmidt M.H."/>
            <person name="Jia X."/>
            <person name="Li D."/>
            <person name="Zhu A."/>
            <person name="Guo F."/>
            <person name="Chen W."/>
            <person name="Ni D."/>
            <person name="Usadel B."/>
            <person name="Fernie A.R."/>
            <person name="Wen W."/>
        </authorList>
    </citation>
    <scope>NUCLEOTIDE SEQUENCE [LARGE SCALE GENOMIC DNA]</scope>
    <source>
        <strain evidence="3">cv. G240</strain>
    </source>
</reference>